<evidence type="ECO:0000313" key="3">
    <source>
        <dbReference type="Proteomes" id="UP000246464"/>
    </source>
</evidence>
<keyword evidence="1" id="KW-0812">Transmembrane</keyword>
<gene>
    <name evidence="2" type="ORF">SMAX5B_007232</name>
</gene>
<feature type="non-terminal residue" evidence="2">
    <location>
        <position position="1"/>
    </location>
</feature>
<keyword evidence="1" id="KW-1133">Transmembrane helix</keyword>
<keyword evidence="3" id="KW-1185">Reference proteome</keyword>
<sequence length="70" mass="7769">APGAAALSERALPTRGLQTFFTFKLPLIWMSLLGAAAWIPRARVRDRKAFVQRQEEGFDKQPGGGSVLWK</sequence>
<proteinExistence type="predicted"/>
<reference evidence="2 3" key="1">
    <citation type="submission" date="2017-12" db="EMBL/GenBank/DDBJ databases">
        <title>Integrating genomic resources of turbot (Scophthalmus maximus) in depth evaluation of genetic and physical mapping variation across individuals.</title>
        <authorList>
            <person name="Martinez P."/>
        </authorList>
    </citation>
    <scope>NUCLEOTIDE SEQUENCE [LARGE SCALE GENOMIC DNA]</scope>
</reference>
<evidence type="ECO:0000256" key="1">
    <source>
        <dbReference type="SAM" id="Phobius"/>
    </source>
</evidence>
<evidence type="ECO:0000313" key="2">
    <source>
        <dbReference type="EMBL" id="AWP18188.1"/>
    </source>
</evidence>
<feature type="transmembrane region" description="Helical" evidence="1">
    <location>
        <begin position="20"/>
        <end position="39"/>
    </location>
</feature>
<dbReference type="EMBL" id="CP026260">
    <property type="protein sequence ID" value="AWP18188.1"/>
    <property type="molecule type" value="Genomic_DNA"/>
</dbReference>
<keyword evidence="1" id="KW-0472">Membrane</keyword>
<protein>
    <submittedName>
        <fullName evidence="2">Uncharacterized protein</fullName>
    </submittedName>
</protein>
<name>A0A2U9CNM9_SCOMX</name>
<dbReference type="AlphaFoldDB" id="A0A2U9CNM9"/>
<organism evidence="2 3">
    <name type="scientific">Scophthalmus maximus</name>
    <name type="common">Turbot</name>
    <name type="synonym">Psetta maxima</name>
    <dbReference type="NCBI Taxonomy" id="52904"/>
    <lineage>
        <taxon>Eukaryota</taxon>
        <taxon>Metazoa</taxon>
        <taxon>Chordata</taxon>
        <taxon>Craniata</taxon>
        <taxon>Vertebrata</taxon>
        <taxon>Euteleostomi</taxon>
        <taxon>Actinopterygii</taxon>
        <taxon>Neopterygii</taxon>
        <taxon>Teleostei</taxon>
        <taxon>Neoteleostei</taxon>
        <taxon>Acanthomorphata</taxon>
        <taxon>Carangaria</taxon>
        <taxon>Pleuronectiformes</taxon>
        <taxon>Pleuronectoidei</taxon>
        <taxon>Scophthalmidae</taxon>
        <taxon>Scophthalmus</taxon>
    </lineage>
</organism>
<dbReference type="Proteomes" id="UP000246464">
    <property type="component" value="Chromosome 18"/>
</dbReference>
<feature type="non-terminal residue" evidence="2">
    <location>
        <position position="70"/>
    </location>
</feature>
<accession>A0A2U9CNM9</accession>